<dbReference type="InterPro" id="IPR012337">
    <property type="entry name" value="RNaseH-like_sf"/>
</dbReference>
<reference evidence="3 4" key="1">
    <citation type="submission" date="2018-09" db="EMBL/GenBank/DDBJ databases">
        <title>The draft genome of Acinetobacter sp. strains.</title>
        <authorList>
            <person name="Qin J."/>
            <person name="Feng Y."/>
            <person name="Zong Z."/>
        </authorList>
    </citation>
    <scope>NUCLEOTIDE SEQUENCE [LARGE SCALE GENOMIC DNA]</scope>
    <source>
        <strain evidence="3 4">WCHAc060003</strain>
    </source>
</reference>
<dbReference type="InterPro" id="IPR053392">
    <property type="entry name" value="Transposase_IS30-like"/>
</dbReference>
<dbReference type="AlphaFoldDB" id="A0A498CRX2"/>
<dbReference type="SUPFAM" id="SSF46689">
    <property type="entry name" value="Homeodomain-like"/>
    <property type="match status" value="1"/>
</dbReference>
<dbReference type="PANTHER" id="PTHR10948">
    <property type="entry name" value="TRANSPOSASE"/>
    <property type="match status" value="1"/>
</dbReference>
<dbReference type="InterPro" id="IPR051917">
    <property type="entry name" value="Transposase-Integrase"/>
</dbReference>
<comment type="caution">
    <text evidence="3">The sequence shown here is derived from an EMBL/GenBank/DDBJ whole genome shotgun (WGS) entry which is preliminary data.</text>
</comment>
<dbReference type="InterPro" id="IPR036397">
    <property type="entry name" value="RNaseH_sf"/>
</dbReference>
<dbReference type="NCBIfam" id="NF033563">
    <property type="entry name" value="transpos_IS30"/>
    <property type="match status" value="1"/>
</dbReference>
<dbReference type="SUPFAM" id="SSF53098">
    <property type="entry name" value="Ribonuclease H-like"/>
    <property type="match status" value="1"/>
</dbReference>
<dbReference type="PROSITE" id="PS50994">
    <property type="entry name" value="INTEGRASE"/>
    <property type="match status" value="1"/>
</dbReference>
<organism evidence="3 4">
    <name type="scientific">Acinetobacter cumulans</name>
    <dbReference type="NCBI Taxonomy" id="2136182"/>
    <lineage>
        <taxon>Bacteria</taxon>
        <taxon>Pseudomonadati</taxon>
        <taxon>Pseudomonadota</taxon>
        <taxon>Gammaproteobacteria</taxon>
        <taxon>Moraxellales</taxon>
        <taxon>Moraxellaceae</taxon>
        <taxon>Acinetobacter</taxon>
    </lineage>
</organism>
<dbReference type="GO" id="GO:0004803">
    <property type="term" value="F:transposase activity"/>
    <property type="evidence" value="ECO:0007669"/>
    <property type="project" value="TreeGrafter"/>
</dbReference>
<evidence type="ECO:0000256" key="1">
    <source>
        <dbReference type="ARBA" id="ARBA00023172"/>
    </source>
</evidence>
<gene>
    <name evidence="3" type="ORF">D9K80_18780</name>
</gene>
<dbReference type="Pfam" id="PF13936">
    <property type="entry name" value="HTH_38"/>
    <property type="match status" value="1"/>
</dbReference>
<dbReference type="PANTHER" id="PTHR10948:SF23">
    <property type="entry name" value="TRANSPOSASE INSI FOR INSERTION SEQUENCE ELEMENT IS30A-RELATED"/>
    <property type="match status" value="1"/>
</dbReference>
<dbReference type="Gene3D" id="3.30.420.10">
    <property type="entry name" value="Ribonuclease H-like superfamily/Ribonuclease H"/>
    <property type="match status" value="1"/>
</dbReference>
<dbReference type="InterPro" id="IPR001584">
    <property type="entry name" value="Integrase_cat-core"/>
</dbReference>
<evidence type="ECO:0000313" key="4">
    <source>
        <dbReference type="Proteomes" id="UP000267166"/>
    </source>
</evidence>
<dbReference type="Proteomes" id="UP000267166">
    <property type="component" value="Unassembled WGS sequence"/>
</dbReference>
<dbReference type="GO" id="GO:0005829">
    <property type="term" value="C:cytosol"/>
    <property type="evidence" value="ECO:0007669"/>
    <property type="project" value="TreeGrafter"/>
</dbReference>
<protein>
    <submittedName>
        <fullName evidence="3">IS30 family transposase</fullName>
    </submittedName>
</protein>
<accession>A0A498CRX2</accession>
<dbReference type="EMBL" id="RCHD01000147">
    <property type="protein sequence ID" value="RLL25884.1"/>
    <property type="molecule type" value="Genomic_DNA"/>
</dbReference>
<dbReference type="GO" id="GO:0032196">
    <property type="term" value="P:transposition"/>
    <property type="evidence" value="ECO:0007669"/>
    <property type="project" value="TreeGrafter"/>
</dbReference>
<sequence>MLPTDQSQSCIMNYTHLTQEERYQIYTLLREGFSKRYIALRLNRSPSTISREILRNKARNGYFAQHAHKLARRRHCSNPKTIPNELWMRVISYLDIQWSPEQIASHVSVSLHSIYRFIQQDKSKGGTLFHNLRFRNQRKRKYGSPETRGQLINRKSIHYRPIEIELRTRFGDLEIDTIVGKNHQQSLVSIVDRKTGYLWLKKCSSRKAEEVCQATISLLNPVKDQLKTMTADNGKEFSLHEHAARELGIEWYFADPYSAWQRGTNENTNGLIRQYIRKGSDLNDYTDEYISEITQRLNHRPRKRLGFKSPSQVLWQQHGVALQMLI</sequence>
<evidence type="ECO:0000313" key="3">
    <source>
        <dbReference type="EMBL" id="RLL25884.1"/>
    </source>
</evidence>
<feature type="domain" description="Integrase catalytic" evidence="2">
    <location>
        <begin position="157"/>
        <end position="318"/>
    </location>
</feature>
<dbReference type="InterPro" id="IPR025246">
    <property type="entry name" value="IS30-like_HTH"/>
</dbReference>
<name>A0A498CRX2_9GAMM</name>
<dbReference type="GO" id="GO:0003676">
    <property type="term" value="F:nucleic acid binding"/>
    <property type="evidence" value="ECO:0007669"/>
    <property type="project" value="InterPro"/>
</dbReference>
<evidence type="ECO:0000259" key="2">
    <source>
        <dbReference type="PROSITE" id="PS50994"/>
    </source>
</evidence>
<dbReference type="InterPro" id="IPR009057">
    <property type="entry name" value="Homeodomain-like_sf"/>
</dbReference>
<dbReference type="Gene3D" id="1.10.10.60">
    <property type="entry name" value="Homeodomain-like"/>
    <property type="match status" value="1"/>
</dbReference>
<dbReference type="GO" id="GO:0006310">
    <property type="term" value="P:DNA recombination"/>
    <property type="evidence" value="ECO:0007669"/>
    <property type="project" value="UniProtKB-KW"/>
</dbReference>
<proteinExistence type="predicted"/>
<dbReference type="GO" id="GO:0015074">
    <property type="term" value="P:DNA integration"/>
    <property type="evidence" value="ECO:0007669"/>
    <property type="project" value="InterPro"/>
</dbReference>
<keyword evidence="1" id="KW-0233">DNA recombination</keyword>